<dbReference type="FunCoup" id="A0A0D0AA55">
    <property type="interactions" value="59"/>
</dbReference>
<dbReference type="SUPFAM" id="SSF51735">
    <property type="entry name" value="NAD(P)-binding Rossmann-fold domains"/>
    <property type="match status" value="1"/>
</dbReference>
<gene>
    <name evidence="6" type="ORF">CY34DRAFT_809107</name>
</gene>
<evidence type="ECO:0000256" key="2">
    <source>
        <dbReference type="ARBA" id="ARBA00022857"/>
    </source>
</evidence>
<evidence type="ECO:0000256" key="4">
    <source>
        <dbReference type="RuleBase" id="RU000363"/>
    </source>
</evidence>
<dbReference type="GO" id="GO:0016616">
    <property type="term" value="F:oxidoreductase activity, acting on the CH-OH group of donors, NAD or NADP as acceptor"/>
    <property type="evidence" value="ECO:0007669"/>
    <property type="project" value="UniProtKB-ARBA"/>
</dbReference>
<evidence type="ECO:0000313" key="6">
    <source>
        <dbReference type="EMBL" id="KIK38671.1"/>
    </source>
</evidence>
<comment type="similarity">
    <text evidence="1 4">Belongs to the short-chain dehydrogenases/reductases (SDR) family.</text>
</comment>
<proteinExistence type="inferred from homology"/>
<dbReference type="STRING" id="930992.A0A0D0AA55"/>
<keyword evidence="3" id="KW-0560">Oxidoreductase</keyword>
<dbReference type="PANTHER" id="PTHR42901:SF1">
    <property type="entry name" value="ALCOHOL DEHYDROGENASE"/>
    <property type="match status" value="1"/>
</dbReference>
<dbReference type="Proteomes" id="UP000054485">
    <property type="component" value="Unassembled WGS sequence"/>
</dbReference>
<dbReference type="AlphaFoldDB" id="A0A0D0AA55"/>
<reference evidence="6 7" key="1">
    <citation type="submission" date="2014-04" db="EMBL/GenBank/DDBJ databases">
        <authorList>
            <consortium name="DOE Joint Genome Institute"/>
            <person name="Kuo A."/>
            <person name="Ruytinx J."/>
            <person name="Rineau F."/>
            <person name="Colpaert J."/>
            <person name="Kohler A."/>
            <person name="Nagy L.G."/>
            <person name="Floudas D."/>
            <person name="Copeland A."/>
            <person name="Barry K.W."/>
            <person name="Cichocki N."/>
            <person name="Veneault-Fourrey C."/>
            <person name="LaButti K."/>
            <person name="Lindquist E.A."/>
            <person name="Lipzen A."/>
            <person name="Lundell T."/>
            <person name="Morin E."/>
            <person name="Murat C."/>
            <person name="Sun H."/>
            <person name="Tunlid A."/>
            <person name="Henrissat B."/>
            <person name="Grigoriev I.V."/>
            <person name="Hibbett D.S."/>
            <person name="Martin F."/>
            <person name="Nordberg H.P."/>
            <person name="Cantor M.N."/>
            <person name="Hua S.X."/>
        </authorList>
    </citation>
    <scope>NUCLEOTIDE SEQUENCE [LARGE SCALE GENOMIC DNA]</scope>
    <source>
        <strain evidence="6 7">UH-Slu-Lm8-n1</strain>
    </source>
</reference>
<keyword evidence="2" id="KW-0521">NADP</keyword>
<evidence type="ECO:0000256" key="1">
    <source>
        <dbReference type="ARBA" id="ARBA00006484"/>
    </source>
</evidence>
<dbReference type="InterPro" id="IPR036291">
    <property type="entry name" value="NAD(P)-bd_dom_sf"/>
</dbReference>
<dbReference type="InterPro" id="IPR020904">
    <property type="entry name" value="Sc_DH/Rdtase_CS"/>
</dbReference>
<dbReference type="InterPro" id="IPR057326">
    <property type="entry name" value="KR_dom"/>
</dbReference>
<reference evidence="7" key="2">
    <citation type="submission" date="2015-01" db="EMBL/GenBank/DDBJ databases">
        <title>Evolutionary Origins and Diversification of the Mycorrhizal Mutualists.</title>
        <authorList>
            <consortium name="DOE Joint Genome Institute"/>
            <consortium name="Mycorrhizal Genomics Consortium"/>
            <person name="Kohler A."/>
            <person name="Kuo A."/>
            <person name="Nagy L.G."/>
            <person name="Floudas D."/>
            <person name="Copeland A."/>
            <person name="Barry K.W."/>
            <person name="Cichocki N."/>
            <person name="Veneault-Fourrey C."/>
            <person name="LaButti K."/>
            <person name="Lindquist E.A."/>
            <person name="Lipzen A."/>
            <person name="Lundell T."/>
            <person name="Morin E."/>
            <person name="Murat C."/>
            <person name="Riley R."/>
            <person name="Ohm R."/>
            <person name="Sun H."/>
            <person name="Tunlid A."/>
            <person name="Henrissat B."/>
            <person name="Grigoriev I.V."/>
            <person name="Hibbett D.S."/>
            <person name="Martin F."/>
        </authorList>
    </citation>
    <scope>NUCLEOTIDE SEQUENCE [LARGE SCALE GENOMIC DNA]</scope>
    <source>
        <strain evidence="7">UH-Slu-Lm8-n1</strain>
    </source>
</reference>
<dbReference type="PROSITE" id="PS00061">
    <property type="entry name" value="ADH_SHORT"/>
    <property type="match status" value="1"/>
</dbReference>
<dbReference type="EMBL" id="KN835380">
    <property type="protein sequence ID" value="KIK38671.1"/>
    <property type="molecule type" value="Genomic_DNA"/>
</dbReference>
<dbReference type="InterPro" id="IPR002347">
    <property type="entry name" value="SDR_fam"/>
</dbReference>
<dbReference type="PRINTS" id="PR00080">
    <property type="entry name" value="SDRFAMILY"/>
</dbReference>
<evidence type="ECO:0000256" key="3">
    <source>
        <dbReference type="ARBA" id="ARBA00023002"/>
    </source>
</evidence>
<dbReference type="OrthoDB" id="6251714at2759"/>
<dbReference type="PRINTS" id="PR00081">
    <property type="entry name" value="GDHRDH"/>
</dbReference>
<dbReference type="SMART" id="SM00822">
    <property type="entry name" value="PKS_KR"/>
    <property type="match status" value="1"/>
</dbReference>
<dbReference type="HOGENOM" id="CLU_010194_2_10_1"/>
<accession>A0A0D0AA55</accession>
<organism evidence="6 7">
    <name type="scientific">Suillus luteus UH-Slu-Lm8-n1</name>
    <dbReference type="NCBI Taxonomy" id="930992"/>
    <lineage>
        <taxon>Eukaryota</taxon>
        <taxon>Fungi</taxon>
        <taxon>Dikarya</taxon>
        <taxon>Basidiomycota</taxon>
        <taxon>Agaricomycotina</taxon>
        <taxon>Agaricomycetes</taxon>
        <taxon>Agaricomycetidae</taxon>
        <taxon>Boletales</taxon>
        <taxon>Suillineae</taxon>
        <taxon>Suillaceae</taxon>
        <taxon>Suillus</taxon>
    </lineage>
</organism>
<dbReference type="Pfam" id="PF00106">
    <property type="entry name" value="adh_short"/>
    <property type="match status" value="1"/>
</dbReference>
<evidence type="ECO:0000313" key="7">
    <source>
        <dbReference type="Proteomes" id="UP000054485"/>
    </source>
</evidence>
<evidence type="ECO:0000259" key="5">
    <source>
        <dbReference type="SMART" id="SM00822"/>
    </source>
</evidence>
<dbReference type="PANTHER" id="PTHR42901">
    <property type="entry name" value="ALCOHOL DEHYDROGENASE"/>
    <property type="match status" value="1"/>
</dbReference>
<name>A0A0D0AA55_9AGAM</name>
<feature type="domain" description="Ketoreductase" evidence="5">
    <location>
        <begin position="12"/>
        <end position="205"/>
    </location>
</feature>
<keyword evidence="7" id="KW-1185">Reference proteome</keyword>
<dbReference type="InParanoid" id="A0A0D0AA55"/>
<dbReference type="Gene3D" id="3.40.50.720">
    <property type="entry name" value="NAD(P)-binding Rossmann-like Domain"/>
    <property type="match status" value="1"/>
</dbReference>
<protein>
    <recommendedName>
        <fullName evidence="5">Ketoreductase domain-containing protein</fullName>
    </recommendedName>
</protein>
<sequence>MTVFNASRLLGKTVLITGASSGIGAATAVLFAKGGSNVILTARRADALQKVADQCTAAHKEAGLQHGGKFVTIQIDVSDRSQINGFLERIPVDLREIDILVNNAGYVVGVDKVGDLSLDNMEGMFATNVFGLIALTQLFIKEFKKRKTGHVINLGSIAGREAYAGGSIYCATKHAVNAFTGSLMRELVDTPIRVTEIQPGMVETEFSVIRFKGDQSAADKVYEGLQPLMAEDIAEEIVWAASRPPHVNLAEVFVLPVNQASATLNYRAPKL</sequence>
<dbReference type="FunFam" id="3.40.50.720:FF:000047">
    <property type="entry name" value="NADP-dependent L-serine/L-allo-threonine dehydrogenase"/>
    <property type="match status" value="1"/>
</dbReference>